<gene>
    <name evidence="1" type="ORF">A2704_00625</name>
</gene>
<reference evidence="1 2" key="1">
    <citation type="journal article" date="2016" name="Nat. Commun.">
        <title>Thousands of microbial genomes shed light on interconnected biogeochemical processes in an aquifer system.</title>
        <authorList>
            <person name="Anantharaman K."/>
            <person name="Brown C.T."/>
            <person name="Hug L.A."/>
            <person name="Sharon I."/>
            <person name="Castelle C.J."/>
            <person name="Probst A.J."/>
            <person name="Thomas B.C."/>
            <person name="Singh A."/>
            <person name="Wilkins M.J."/>
            <person name="Karaoz U."/>
            <person name="Brodie E.L."/>
            <person name="Williams K.H."/>
            <person name="Hubbard S.S."/>
            <person name="Banfield J.F."/>
        </authorList>
    </citation>
    <scope>NUCLEOTIDE SEQUENCE [LARGE SCALE GENOMIC DNA]</scope>
</reference>
<dbReference type="PANTHER" id="PTHR42967">
    <property type="entry name" value="METAL DEPENDENT HYDROLASE"/>
    <property type="match status" value="1"/>
</dbReference>
<sequence length="206" mass="21885">MILTFHEGACIRAGAGETTVVFGPVSKQSKNFKPTNFGADVAFISLNHPDMNGAEEAARGDRQPFVISGPGEYEVKDMTIAGFSAGSKYGGEPRINTIYYAHFDGMSILYLGALGDLDLPGDVLEMDSPDVLIVPIGGAGALSAAEAQKLAVKLEAKIIIPVLYDDKSLKQFLKEAGEEGTKPVDKLTIKPRDLAGKENEVVVLSV</sequence>
<dbReference type="InterPro" id="IPR036866">
    <property type="entry name" value="RibonucZ/Hydroxyglut_hydro"/>
</dbReference>
<dbReference type="AlphaFoldDB" id="A0A1F6CSY0"/>
<evidence type="ECO:0008006" key="3">
    <source>
        <dbReference type="Google" id="ProtNLM"/>
    </source>
</evidence>
<dbReference type="PANTHER" id="PTHR42967:SF1">
    <property type="entry name" value="MBL FOLD METALLO-HYDROLASE"/>
    <property type="match status" value="1"/>
</dbReference>
<evidence type="ECO:0000313" key="1">
    <source>
        <dbReference type="EMBL" id="OGG51992.1"/>
    </source>
</evidence>
<comment type="caution">
    <text evidence="1">The sequence shown here is derived from an EMBL/GenBank/DDBJ whole genome shotgun (WGS) entry which is preliminary data.</text>
</comment>
<organism evidence="1 2">
    <name type="scientific">Candidatus Kaiserbacteria bacterium RIFCSPHIGHO2_01_FULL_54_36b</name>
    <dbReference type="NCBI Taxonomy" id="1798483"/>
    <lineage>
        <taxon>Bacteria</taxon>
        <taxon>Candidatus Kaiseribacteriota</taxon>
    </lineage>
</organism>
<accession>A0A1F6CSY0</accession>
<dbReference type="Gene3D" id="3.60.15.10">
    <property type="entry name" value="Ribonuclease Z/Hydroxyacylglutathione hydrolase-like"/>
    <property type="match status" value="1"/>
</dbReference>
<dbReference type="Proteomes" id="UP000176445">
    <property type="component" value="Unassembled WGS sequence"/>
</dbReference>
<dbReference type="Pfam" id="PF13483">
    <property type="entry name" value="Lactamase_B_3"/>
    <property type="match status" value="1"/>
</dbReference>
<protein>
    <recommendedName>
        <fullName evidence="3">Lactamase</fullName>
    </recommendedName>
</protein>
<dbReference type="SUPFAM" id="SSF56281">
    <property type="entry name" value="Metallo-hydrolase/oxidoreductase"/>
    <property type="match status" value="1"/>
</dbReference>
<evidence type="ECO:0000313" key="2">
    <source>
        <dbReference type="Proteomes" id="UP000176445"/>
    </source>
</evidence>
<name>A0A1F6CSY0_9BACT</name>
<dbReference type="EMBL" id="MFKW01000007">
    <property type="protein sequence ID" value="OGG51992.1"/>
    <property type="molecule type" value="Genomic_DNA"/>
</dbReference>
<proteinExistence type="predicted"/>